<keyword evidence="3" id="KW-1185">Reference proteome</keyword>
<organism evidence="2 3">
    <name type="scientific">Streptomyces longisporoflavus</name>
    <dbReference type="NCBI Taxonomy" id="28044"/>
    <lineage>
        <taxon>Bacteria</taxon>
        <taxon>Bacillati</taxon>
        <taxon>Actinomycetota</taxon>
        <taxon>Actinomycetes</taxon>
        <taxon>Kitasatosporales</taxon>
        <taxon>Streptomycetaceae</taxon>
        <taxon>Streptomyces</taxon>
    </lineage>
</organism>
<evidence type="ECO:0000313" key="3">
    <source>
        <dbReference type="Proteomes" id="UP001610818"/>
    </source>
</evidence>
<gene>
    <name evidence="2" type="ORF">ACH4F9_07260</name>
</gene>
<evidence type="ECO:0000313" key="2">
    <source>
        <dbReference type="EMBL" id="MFH8544792.1"/>
    </source>
</evidence>
<proteinExistence type="predicted"/>
<reference evidence="2 3" key="1">
    <citation type="submission" date="2024-10" db="EMBL/GenBank/DDBJ databases">
        <title>The Natural Products Discovery Center: Release of the First 8490 Sequenced Strains for Exploring Actinobacteria Biosynthetic Diversity.</title>
        <authorList>
            <person name="Kalkreuter E."/>
            <person name="Kautsar S.A."/>
            <person name="Yang D."/>
            <person name="Bader C.D."/>
            <person name="Teijaro C.N."/>
            <person name="Fluegel L."/>
            <person name="Davis C.M."/>
            <person name="Simpson J.R."/>
            <person name="Lauterbach L."/>
            <person name="Steele A.D."/>
            <person name="Gui C."/>
            <person name="Meng S."/>
            <person name="Li G."/>
            <person name="Viehrig K."/>
            <person name="Ye F."/>
            <person name="Su P."/>
            <person name="Kiefer A.F."/>
            <person name="Nichols A."/>
            <person name="Cepeda A.J."/>
            <person name="Yan W."/>
            <person name="Fan B."/>
            <person name="Jiang Y."/>
            <person name="Adhikari A."/>
            <person name="Zheng C.-J."/>
            <person name="Schuster L."/>
            <person name="Cowan T.M."/>
            <person name="Smanski M.J."/>
            <person name="Chevrette M.G."/>
            <person name="De Carvalho L.P.S."/>
            <person name="Shen B."/>
        </authorList>
    </citation>
    <scope>NUCLEOTIDE SEQUENCE [LARGE SCALE GENOMIC DNA]</scope>
    <source>
        <strain evidence="2 3">NPDC017990</strain>
    </source>
</reference>
<dbReference type="RefSeq" id="WP_397708942.1">
    <property type="nucleotide sequence ID" value="NZ_JBIRGN010000001.1"/>
</dbReference>
<dbReference type="Proteomes" id="UP001610818">
    <property type="component" value="Unassembled WGS sequence"/>
</dbReference>
<comment type="caution">
    <text evidence="2">The sequence shown here is derived from an EMBL/GenBank/DDBJ whole genome shotgun (WGS) entry which is preliminary data.</text>
</comment>
<dbReference type="Pfam" id="PF19348">
    <property type="entry name" value="DUF5926"/>
    <property type="match status" value="1"/>
</dbReference>
<dbReference type="InterPro" id="IPR045970">
    <property type="entry name" value="DUF5926"/>
</dbReference>
<accession>A0ABW7QIL1</accession>
<evidence type="ECO:0000259" key="1">
    <source>
        <dbReference type="Pfam" id="PF19348"/>
    </source>
</evidence>
<name>A0ABW7QIL1_9ACTN</name>
<feature type="domain" description="DUF5926" evidence="1">
    <location>
        <begin position="5"/>
        <end position="51"/>
    </location>
</feature>
<dbReference type="EMBL" id="JBIRGQ010000001">
    <property type="protein sequence ID" value="MFH8544792.1"/>
    <property type="molecule type" value="Genomic_DNA"/>
</dbReference>
<sequence length="64" mass="6909">MSAREMPYGVGAEHVERPSAEFARLLAAALARNASLTADARRLRGALTNRQGARSRRAALRSVC</sequence>
<protein>
    <submittedName>
        <fullName evidence="2">DUF5926 family protein</fullName>
    </submittedName>
</protein>